<reference evidence="1 3" key="2">
    <citation type="submission" date="2018-11" db="EMBL/GenBank/DDBJ databases">
        <authorList>
            <consortium name="Pathogen Informatics"/>
        </authorList>
    </citation>
    <scope>NUCLEOTIDE SEQUENCE [LARGE SCALE GENOMIC DNA]</scope>
</reference>
<evidence type="ECO:0000313" key="3">
    <source>
        <dbReference type="Proteomes" id="UP000274756"/>
    </source>
</evidence>
<evidence type="ECO:0000313" key="2">
    <source>
        <dbReference type="Proteomes" id="UP000038040"/>
    </source>
</evidence>
<name>A0A0N4UEI5_DRAME</name>
<protein>
    <submittedName>
        <fullName evidence="4">Elongation factor Ts</fullName>
    </submittedName>
</protein>
<evidence type="ECO:0000313" key="1">
    <source>
        <dbReference type="EMBL" id="VDN50813.1"/>
    </source>
</evidence>
<sequence length="70" mass="7662">MAEEYEAVGPVIAGISYPKVGSVQILVLSKYKYYDHSIIEESAQEVMSGAPPIVEVEQQDVAEVCKLFNA</sequence>
<keyword evidence="3" id="KW-1185">Reference proteome</keyword>
<reference evidence="4" key="1">
    <citation type="submission" date="2017-02" db="UniProtKB">
        <authorList>
            <consortium name="WormBaseParasite"/>
        </authorList>
    </citation>
    <scope>IDENTIFICATION</scope>
</reference>
<dbReference type="AlphaFoldDB" id="A0A0N4UEI5"/>
<gene>
    <name evidence="1" type="ORF">DME_LOCUS786</name>
</gene>
<organism evidence="2 4">
    <name type="scientific">Dracunculus medinensis</name>
    <name type="common">Guinea worm</name>
    <dbReference type="NCBI Taxonomy" id="318479"/>
    <lineage>
        <taxon>Eukaryota</taxon>
        <taxon>Metazoa</taxon>
        <taxon>Ecdysozoa</taxon>
        <taxon>Nematoda</taxon>
        <taxon>Chromadorea</taxon>
        <taxon>Rhabditida</taxon>
        <taxon>Spirurina</taxon>
        <taxon>Dracunculoidea</taxon>
        <taxon>Dracunculidae</taxon>
        <taxon>Dracunculus</taxon>
    </lineage>
</organism>
<dbReference type="WBParaSite" id="DME_0000579201-mRNA-1">
    <property type="protein sequence ID" value="DME_0000579201-mRNA-1"/>
    <property type="gene ID" value="DME_0000579201"/>
</dbReference>
<accession>A0A0N4UEI5</accession>
<dbReference type="Proteomes" id="UP000038040">
    <property type="component" value="Unplaced"/>
</dbReference>
<proteinExistence type="predicted"/>
<dbReference type="Proteomes" id="UP000274756">
    <property type="component" value="Unassembled WGS sequence"/>
</dbReference>
<evidence type="ECO:0000313" key="4">
    <source>
        <dbReference type="WBParaSite" id="DME_0000579201-mRNA-1"/>
    </source>
</evidence>
<dbReference type="EMBL" id="UYYG01000008">
    <property type="protein sequence ID" value="VDN50813.1"/>
    <property type="molecule type" value="Genomic_DNA"/>
</dbReference>